<evidence type="ECO:0000259" key="1">
    <source>
        <dbReference type="Pfam" id="PF00326"/>
    </source>
</evidence>
<dbReference type="Gene3D" id="3.40.50.1110">
    <property type="entry name" value="SGNH hydrolase"/>
    <property type="match status" value="1"/>
</dbReference>
<evidence type="ECO:0000259" key="2">
    <source>
        <dbReference type="Pfam" id="PF13472"/>
    </source>
</evidence>
<accession>A0A354M536</accession>
<dbReference type="GO" id="GO:0004622">
    <property type="term" value="F:phosphatidylcholine lysophospholipase activity"/>
    <property type="evidence" value="ECO:0007669"/>
    <property type="project" value="TreeGrafter"/>
</dbReference>
<dbReference type="InterPro" id="IPR036514">
    <property type="entry name" value="SGNH_hydro_sf"/>
</dbReference>
<dbReference type="InterPro" id="IPR013830">
    <property type="entry name" value="SGNH_hydro"/>
</dbReference>
<dbReference type="Gene3D" id="3.40.50.1820">
    <property type="entry name" value="alpha/beta hydrolase"/>
    <property type="match status" value="1"/>
</dbReference>
<reference evidence="3 4" key="1">
    <citation type="journal article" date="2018" name="Nat. Biotechnol.">
        <title>A standardized bacterial taxonomy based on genome phylogeny substantially revises the tree of life.</title>
        <authorList>
            <person name="Parks D.H."/>
            <person name="Chuvochina M."/>
            <person name="Waite D.W."/>
            <person name="Rinke C."/>
            <person name="Skarshewski A."/>
            <person name="Chaumeil P.A."/>
            <person name="Hugenholtz P."/>
        </authorList>
    </citation>
    <scope>NUCLEOTIDE SEQUENCE [LARGE SCALE GENOMIC DNA]</scope>
    <source>
        <strain evidence="3">UBA11482</strain>
    </source>
</reference>
<evidence type="ECO:0000313" key="4">
    <source>
        <dbReference type="Proteomes" id="UP000262954"/>
    </source>
</evidence>
<dbReference type="SUPFAM" id="SSF53474">
    <property type="entry name" value="alpha/beta-Hydrolases"/>
    <property type="match status" value="1"/>
</dbReference>
<dbReference type="AlphaFoldDB" id="A0A354M536"/>
<dbReference type="SUPFAM" id="SSF52266">
    <property type="entry name" value="SGNH hydrolase"/>
    <property type="match status" value="1"/>
</dbReference>
<dbReference type="PANTHER" id="PTHR30383">
    <property type="entry name" value="THIOESTERASE 1/PROTEASE 1/LYSOPHOSPHOLIPASE L1"/>
    <property type="match status" value="1"/>
</dbReference>
<dbReference type="Pfam" id="PF00326">
    <property type="entry name" value="Peptidase_S9"/>
    <property type="match status" value="1"/>
</dbReference>
<dbReference type="Pfam" id="PF13472">
    <property type="entry name" value="Lipase_GDSL_2"/>
    <property type="match status" value="1"/>
</dbReference>
<dbReference type="GO" id="GO:0008236">
    <property type="term" value="F:serine-type peptidase activity"/>
    <property type="evidence" value="ECO:0007669"/>
    <property type="project" value="InterPro"/>
</dbReference>
<gene>
    <name evidence="3" type="ORF">DDY73_11545</name>
</gene>
<sequence>MKKIVLFAFIVFLYSTAYTQIKVACIGNSITAGSGIKNRDKDSYPSVLNQMLGKDYLVRNFGISGRIIINKGDNPYMKEKTYRDALKFLPDIVIIKLGTNDSKPQNWKYKNDFKSDLETMIQDFQALSSRPKIYLCTPAKAYGIQWGINDSIITKGIIPIIRQIAQEKKLPVIDIHTATDNMPNLFPDKIHPNPEGAIIIAETVYESIKNEKQYHTMQAFPGIKSKWERYDRYDFKFKNRNAIVVVPQKAAPGNPWIWRPAFFAAFPSVDIALLAKGFHVAYYDLTHLYGSPHAVKLGAEFCNYMRDFYQLSSKVTVEGFSRGGFFAFNWAAQNTDRVACLYVDAPLCDLFLWPGRDNKKLWNDVLKEWNLKDNQMTEDKGKSIYRLKALAEANIPIISVCGDSDEAVPFEQHMDIIRKRYLELGGTVRVITKLGCGHHPHSLTDPTPIVNFILKYTK</sequence>
<dbReference type="InterPro" id="IPR029058">
    <property type="entry name" value="AB_hydrolase_fold"/>
</dbReference>
<proteinExistence type="predicted"/>
<feature type="domain" description="Peptidase S9 prolyl oligopeptidase catalytic" evidence="1">
    <location>
        <begin position="308"/>
        <end position="438"/>
    </location>
</feature>
<dbReference type="InterPro" id="IPR051532">
    <property type="entry name" value="Ester_Hydrolysis_Enzymes"/>
</dbReference>
<name>A0A354M536_9BACT</name>
<evidence type="ECO:0000313" key="3">
    <source>
        <dbReference type="EMBL" id="HBJ09625.1"/>
    </source>
</evidence>
<feature type="domain" description="SGNH hydrolase-type esterase" evidence="2">
    <location>
        <begin position="25"/>
        <end position="196"/>
    </location>
</feature>
<dbReference type="InterPro" id="IPR001375">
    <property type="entry name" value="Peptidase_S9_cat"/>
</dbReference>
<protein>
    <recommendedName>
        <fullName evidence="5">SGNH hydrolase-type esterase domain-containing protein</fullName>
    </recommendedName>
</protein>
<evidence type="ECO:0008006" key="5">
    <source>
        <dbReference type="Google" id="ProtNLM"/>
    </source>
</evidence>
<dbReference type="PANTHER" id="PTHR30383:SF5">
    <property type="entry name" value="SGNH HYDROLASE-TYPE ESTERASE DOMAIN-CONTAINING PROTEIN"/>
    <property type="match status" value="1"/>
</dbReference>
<organism evidence="3 4">
    <name type="scientific">Coprobacter fastidiosus</name>
    <dbReference type="NCBI Taxonomy" id="1099853"/>
    <lineage>
        <taxon>Bacteria</taxon>
        <taxon>Pseudomonadati</taxon>
        <taxon>Bacteroidota</taxon>
        <taxon>Bacteroidia</taxon>
        <taxon>Bacteroidales</taxon>
        <taxon>Barnesiellaceae</taxon>
        <taxon>Coprobacter</taxon>
    </lineage>
</organism>
<dbReference type="GO" id="GO:0006508">
    <property type="term" value="P:proteolysis"/>
    <property type="evidence" value="ECO:0007669"/>
    <property type="project" value="InterPro"/>
</dbReference>
<dbReference type="EMBL" id="DNWC01000150">
    <property type="protein sequence ID" value="HBJ09625.1"/>
    <property type="molecule type" value="Genomic_DNA"/>
</dbReference>
<comment type="caution">
    <text evidence="3">The sequence shown here is derived from an EMBL/GenBank/DDBJ whole genome shotgun (WGS) entry which is preliminary data.</text>
</comment>
<dbReference type="Proteomes" id="UP000262954">
    <property type="component" value="Unassembled WGS sequence"/>
</dbReference>